<keyword evidence="2" id="KW-0479">Metal-binding</keyword>
<dbReference type="FunCoup" id="A0A0D2GCC8">
    <property type="interactions" value="81"/>
</dbReference>
<dbReference type="InterPro" id="IPR036010">
    <property type="entry name" value="2Fe-2S_ferredoxin-like_sf"/>
</dbReference>
<evidence type="ECO:0000313" key="8">
    <source>
        <dbReference type="Proteomes" id="UP000032233"/>
    </source>
</evidence>
<dbReference type="Pfam" id="PF01799">
    <property type="entry name" value="Fer2_2"/>
    <property type="match status" value="1"/>
</dbReference>
<dbReference type="CDD" id="cd00207">
    <property type="entry name" value="fer2"/>
    <property type="match status" value="1"/>
</dbReference>
<evidence type="ECO:0000256" key="2">
    <source>
        <dbReference type="ARBA" id="ARBA00022723"/>
    </source>
</evidence>
<dbReference type="Gene3D" id="1.10.150.120">
    <property type="entry name" value="[2Fe-2S]-binding domain"/>
    <property type="match status" value="1"/>
</dbReference>
<evidence type="ECO:0000313" key="7">
    <source>
        <dbReference type="EMBL" id="KIX12532.1"/>
    </source>
</evidence>
<dbReference type="PROSITE" id="PS00197">
    <property type="entry name" value="2FE2S_FER_1"/>
    <property type="match status" value="1"/>
</dbReference>
<keyword evidence="4" id="KW-0408">Iron</keyword>
<dbReference type="PANTHER" id="PTHR44379:SF8">
    <property type="entry name" value="XANTHINE DEHYDROGENASE IRON-SULFUR-BINDING SUBUNIT XDHC-RELATED"/>
    <property type="match status" value="1"/>
</dbReference>
<dbReference type="InterPro" id="IPR006058">
    <property type="entry name" value="2Fe2S_fd_BS"/>
</dbReference>
<dbReference type="PROSITE" id="PS51085">
    <property type="entry name" value="2FE2S_FER_2"/>
    <property type="match status" value="1"/>
</dbReference>
<dbReference type="FunFam" id="3.10.20.30:FF:000020">
    <property type="entry name" value="Xanthine dehydrogenase iron-sulfur subunit"/>
    <property type="match status" value="1"/>
</dbReference>
<keyword evidence="5" id="KW-0411">Iron-sulfur</keyword>
<dbReference type="InterPro" id="IPR002888">
    <property type="entry name" value="2Fe-2S-bd"/>
</dbReference>
<evidence type="ECO:0000256" key="4">
    <source>
        <dbReference type="ARBA" id="ARBA00023004"/>
    </source>
</evidence>
<name>A0A0D2GCC8_9BACT</name>
<dbReference type="Proteomes" id="UP000032233">
    <property type="component" value="Unassembled WGS sequence"/>
</dbReference>
<dbReference type="EMBL" id="AZAC01000029">
    <property type="protein sequence ID" value="KIX12532.1"/>
    <property type="molecule type" value="Genomic_DNA"/>
</dbReference>
<sequence length="158" mass="16925">MKKHHINLTVNGKELELLVSSNHTLAQVLRKDLKLTGLKQGCEVGDCGSCTVLLDGSPVNSCLVLAVQAQGREVTTIEGLAQGNEMHPVQEAMVEHGGIQCGFCSPGMILSAKALLDKKPDAGREEIKRALSGNLCRCTGYQKILEAVEDAGRRMGRS</sequence>
<proteinExistence type="predicted"/>
<dbReference type="GO" id="GO:0046872">
    <property type="term" value="F:metal ion binding"/>
    <property type="evidence" value="ECO:0007669"/>
    <property type="project" value="UniProtKB-KW"/>
</dbReference>
<dbReference type="InterPro" id="IPR001041">
    <property type="entry name" value="2Fe-2S_ferredoxin-type"/>
</dbReference>
<dbReference type="SUPFAM" id="SSF54292">
    <property type="entry name" value="2Fe-2S ferredoxin-like"/>
    <property type="match status" value="1"/>
</dbReference>
<dbReference type="GO" id="GO:0051537">
    <property type="term" value="F:2 iron, 2 sulfur cluster binding"/>
    <property type="evidence" value="ECO:0007669"/>
    <property type="project" value="UniProtKB-KW"/>
</dbReference>
<keyword evidence="1" id="KW-0001">2Fe-2S</keyword>
<dbReference type="SUPFAM" id="SSF47741">
    <property type="entry name" value="CO dehydrogenase ISP C-domain like"/>
    <property type="match status" value="1"/>
</dbReference>
<evidence type="ECO:0000256" key="3">
    <source>
        <dbReference type="ARBA" id="ARBA00023002"/>
    </source>
</evidence>
<reference evidence="7 8" key="1">
    <citation type="submission" date="2013-11" db="EMBL/GenBank/DDBJ databases">
        <title>Metagenomic analysis of a methanogenic consortium involved in long chain n-alkane degradation.</title>
        <authorList>
            <person name="Davidova I.A."/>
            <person name="Callaghan A.V."/>
            <person name="Wawrik B."/>
            <person name="Pruitt S."/>
            <person name="Marks C."/>
            <person name="Duncan K.E."/>
            <person name="Suflita J.M."/>
        </authorList>
    </citation>
    <scope>NUCLEOTIDE SEQUENCE [LARGE SCALE GENOMIC DNA]</scope>
    <source>
        <strain evidence="7 8">SPR</strain>
    </source>
</reference>
<gene>
    <name evidence="7" type="ORF">X474_18180</name>
</gene>
<protein>
    <recommendedName>
        <fullName evidence="6">2Fe-2S ferredoxin-type domain-containing protein</fullName>
    </recommendedName>
</protein>
<accession>A0A0D2GCC8</accession>
<dbReference type="RefSeq" id="WP_044350419.1">
    <property type="nucleotide sequence ID" value="NZ_AZAC01000029.1"/>
</dbReference>
<feature type="domain" description="2Fe-2S ferredoxin-type" evidence="6">
    <location>
        <begin position="4"/>
        <end position="80"/>
    </location>
</feature>
<dbReference type="Pfam" id="PF00111">
    <property type="entry name" value="Fer2"/>
    <property type="match status" value="1"/>
</dbReference>
<dbReference type="InterPro" id="IPR051452">
    <property type="entry name" value="Diverse_Oxidoreductases"/>
</dbReference>
<dbReference type="PANTHER" id="PTHR44379">
    <property type="entry name" value="OXIDOREDUCTASE WITH IRON-SULFUR SUBUNIT"/>
    <property type="match status" value="1"/>
</dbReference>
<dbReference type="AlphaFoldDB" id="A0A0D2GCC8"/>
<organism evidence="7 8">
    <name type="scientific">Dethiosulfatarculus sandiegensis</name>
    <dbReference type="NCBI Taxonomy" id="1429043"/>
    <lineage>
        <taxon>Bacteria</taxon>
        <taxon>Pseudomonadati</taxon>
        <taxon>Thermodesulfobacteriota</taxon>
        <taxon>Desulfarculia</taxon>
        <taxon>Desulfarculales</taxon>
        <taxon>Desulfarculaceae</taxon>
        <taxon>Dethiosulfatarculus</taxon>
    </lineage>
</organism>
<dbReference type="InterPro" id="IPR012675">
    <property type="entry name" value="Beta-grasp_dom_sf"/>
</dbReference>
<dbReference type="FunFam" id="1.10.150.120:FF:000003">
    <property type="entry name" value="Carbon monoxide dehydrogenase, small subunit"/>
    <property type="match status" value="1"/>
</dbReference>
<dbReference type="STRING" id="1429043.X474_18180"/>
<dbReference type="OrthoDB" id="9775084at2"/>
<dbReference type="InParanoid" id="A0A0D2GCC8"/>
<dbReference type="InterPro" id="IPR036884">
    <property type="entry name" value="2Fe-2S-bd_dom_sf"/>
</dbReference>
<evidence type="ECO:0000256" key="1">
    <source>
        <dbReference type="ARBA" id="ARBA00022714"/>
    </source>
</evidence>
<comment type="caution">
    <text evidence="7">The sequence shown here is derived from an EMBL/GenBank/DDBJ whole genome shotgun (WGS) entry which is preliminary data.</text>
</comment>
<dbReference type="Gene3D" id="3.10.20.30">
    <property type="match status" value="1"/>
</dbReference>
<evidence type="ECO:0000259" key="6">
    <source>
        <dbReference type="PROSITE" id="PS51085"/>
    </source>
</evidence>
<keyword evidence="8" id="KW-1185">Reference proteome</keyword>
<dbReference type="GO" id="GO:0016491">
    <property type="term" value="F:oxidoreductase activity"/>
    <property type="evidence" value="ECO:0007669"/>
    <property type="project" value="UniProtKB-KW"/>
</dbReference>
<evidence type="ECO:0000256" key="5">
    <source>
        <dbReference type="ARBA" id="ARBA00023014"/>
    </source>
</evidence>
<keyword evidence="3" id="KW-0560">Oxidoreductase</keyword>